<dbReference type="Gene3D" id="3.30.420.10">
    <property type="entry name" value="Ribonuclease H-like superfamily/Ribonuclease H"/>
    <property type="match status" value="1"/>
</dbReference>
<dbReference type="NCBIfam" id="NF033563">
    <property type="entry name" value="transpos_IS30"/>
    <property type="match status" value="1"/>
</dbReference>
<evidence type="ECO:0000313" key="4">
    <source>
        <dbReference type="EMBL" id="KKN01417.1"/>
    </source>
</evidence>
<evidence type="ECO:0000256" key="2">
    <source>
        <dbReference type="SAM" id="MobiDB-lite"/>
    </source>
</evidence>
<dbReference type="Pfam" id="PF13936">
    <property type="entry name" value="HTH_38"/>
    <property type="match status" value="1"/>
</dbReference>
<dbReference type="PANTHER" id="PTHR10948">
    <property type="entry name" value="TRANSPOSASE"/>
    <property type="match status" value="1"/>
</dbReference>
<protein>
    <recommendedName>
        <fullName evidence="3">Integrase catalytic domain-containing protein</fullName>
    </recommendedName>
</protein>
<evidence type="ECO:0000259" key="3">
    <source>
        <dbReference type="PROSITE" id="PS50994"/>
    </source>
</evidence>
<dbReference type="InterPro" id="IPR051917">
    <property type="entry name" value="Transposase-Integrase"/>
</dbReference>
<dbReference type="InterPro" id="IPR012337">
    <property type="entry name" value="RNaseH-like_sf"/>
</dbReference>
<dbReference type="InterPro" id="IPR025246">
    <property type="entry name" value="IS30-like_HTH"/>
</dbReference>
<dbReference type="InterPro" id="IPR001584">
    <property type="entry name" value="Integrase_cat-core"/>
</dbReference>
<proteinExistence type="predicted"/>
<dbReference type="GO" id="GO:0005829">
    <property type="term" value="C:cytosol"/>
    <property type="evidence" value="ECO:0007669"/>
    <property type="project" value="TreeGrafter"/>
</dbReference>
<organism evidence="4">
    <name type="scientific">marine sediment metagenome</name>
    <dbReference type="NCBI Taxonomy" id="412755"/>
    <lineage>
        <taxon>unclassified sequences</taxon>
        <taxon>metagenomes</taxon>
        <taxon>ecological metagenomes</taxon>
    </lineage>
</organism>
<dbReference type="GO" id="GO:0032196">
    <property type="term" value="P:transposition"/>
    <property type="evidence" value="ECO:0007669"/>
    <property type="project" value="TreeGrafter"/>
</dbReference>
<dbReference type="Pfam" id="PF00665">
    <property type="entry name" value="rve"/>
    <property type="match status" value="1"/>
</dbReference>
<feature type="region of interest" description="Disordered" evidence="2">
    <location>
        <begin position="100"/>
        <end position="119"/>
    </location>
</feature>
<dbReference type="GO" id="GO:0004803">
    <property type="term" value="F:transposase activity"/>
    <property type="evidence" value="ECO:0007669"/>
    <property type="project" value="TreeGrafter"/>
</dbReference>
<dbReference type="PANTHER" id="PTHR10948:SF23">
    <property type="entry name" value="TRANSPOSASE INSI FOR INSERTION SEQUENCE ELEMENT IS30A-RELATED"/>
    <property type="match status" value="1"/>
</dbReference>
<sequence>MKYRRRMYYSTEQRAEIWERWRRGELMRSIGRVFDRQSSSVFSVISPTGGIRPPDRRRSSSALSLSEREEIFHGLSTKQSLRTIARQLRRAPSTISREVRRNGGRAGYRATASDQAARGRARRPKMCKLACHPKLACAVSAKLRRKWSPEQVAGWLNRAFPGEAHKQVSHETIYRSLYIQARGVLKKELLGHLCARRTVRRSKHASQNRNGNGQIKNAVSISERPASVDDRAVPGHWEGGRIGGSKNSYIATLVERHSRYVMLVKVANKDTESVVTALIKSAQKLPRELYKSLTWDRGKELADHPRFTLATDVDVYFCDPRSPWQRGSNENTNRLLRQYLPRGTDLSAHSQAKLSAIARQLNERPRKTLQYQTPAEKFAECIASTG</sequence>
<dbReference type="InterPro" id="IPR036397">
    <property type="entry name" value="RNaseH_sf"/>
</dbReference>
<feature type="domain" description="Integrase catalytic" evidence="3">
    <location>
        <begin position="221"/>
        <end position="382"/>
    </location>
</feature>
<dbReference type="AlphaFoldDB" id="A0A0F9MPS9"/>
<dbReference type="EMBL" id="LAZR01005264">
    <property type="protein sequence ID" value="KKN01417.1"/>
    <property type="molecule type" value="Genomic_DNA"/>
</dbReference>
<dbReference type="GO" id="GO:0006310">
    <property type="term" value="P:DNA recombination"/>
    <property type="evidence" value="ECO:0007669"/>
    <property type="project" value="UniProtKB-KW"/>
</dbReference>
<dbReference type="PROSITE" id="PS50994">
    <property type="entry name" value="INTEGRASE"/>
    <property type="match status" value="1"/>
</dbReference>
<dbReference type="InterPro" id="IPR053392">
    <property type="entry name" value="Transposase_IS30-like"/>
</dbReference>
<comment type="caution">
    <text evidence="4">The sequence shown here is derived from an EMBL/GenBank/DDBJ whole genome shotgun (WGS) entry which is preliminary data.</text>
</comment>
<evidence type="ECO:0000256" key="1">
    <source>
        <dbReference type="ARBA" id="ARBA00023172"/>
    </source>
</evidence>
<dbReference type="GO" id="GO:0015074">
    <property type="term" value="P:DNA integration"/>
    <property type="evidence" value="ECO:0007669"/>
    <property type="project" value="InterPro"/>
</dbReference>
<reference evidence="4" key="1">
    <citation type="journal article" date="2015" name="Nature">
        <title>Complex archaea that bridge the gap between prokaryotes and eukaryotes.</title>
        <authorList>
            <person name="Spang A."/>
            <person name="Saw J.H."/>
            <person name="Jorgensen S.L."/>
            <person name="Zaremba-Niedzwiedzka K."/>
            <person name="Martijn J."/>
            <person name="Lind A.E."/>
            <person name="van Eijk R."/>
            <person name="Schleper C."/>
            <person name="Guy L."/>
            <person name="Ettema T.J."/>
        </authorList>
    </citation>
    <scope>NUCLEOTIDE SEQUENCE</scope>
</reference>
<dbReference type="SUPFAM" id="SSF53098">
    <property type="entry name" value="Ribonuclease H-like"/>
    <property type="match status" value="1"/>
</dbReference>
<gene>
    <name evidence="4" type="ORF">LCGC14_1127950</name>
</gene>
<dbReference type="GO" id="GO:0003676">
    <property type="term" value="F:nucleic acid binding"/>
    <property type="evidence" value="ECO:0007669"/>
    <property type="project" value="InterPro"/>
</dbReference>
<accession>A0A0F9MPS9</accession>
<name>A0A0F9MPS9_9ZZZZ</name>
<keyword evidence="1" id="KW-0233">DNA recombination</keyword>